<dbReference type="InterPro" id="IPR005084">
    <property type="entry name" value="CBM6"/>
</dbReference>
<keyword evidence="6 8" id="KW-0326">Glycosidase</keyword>
<keyword evidence="5" id="KW-0119">Carbohydrate metabolism</keyword>
<comment type="caution">
    <text evidence="11">The sequence shown here is derived from an EMBL/GenBank/DDBJ whole genome shotgun (WGS) entry which is preliminary data.</text>
</comment>
<evidence type="ECO:0000256" key="2">
    <source>
        <dbReference type="ARBA" id="ARBA00022651"/>
    </source>
</evidence>
<dbReference type="PANTHER" id="PTHR43772">
    <property type="entry name" value="ENDO-1,4-BETA-XYLANASE"/>
    <property type="match status" value="1"/>
</dbReference>
<feature type="domain" description="CBM6" evidence="10">
    <location>
        <begin position="399"/>
        <end position="534"/>
    </location>
</feature>
<dbReference type="SUPFAM" id="SSF75005">
    <property type="entry name" value="Arabinanase/levansucrase/invertase"/>
    <property type="match status" value="1"/>
</dbReference>
<keyword evidence="9" id="KW-0472">Membrane</keyword>
<reference evidence="11 12" key="1">
    <citation type="submission" date="2015-05" db="EMBL/GenBank/DDBJ databases">
        <title>Comparison of genome.</title>
        <authorList>
            <person name="Zheng Z."/>
            <person name="Sun M."/>
        </authorList>
    </citation>
    <scope>NUCLEOTIDE SEQUENCE [LARGE SCALE GENOMIC DNA]</scope>
    <source>
        <strain evidence="11 12">G25-74</strain>
    </source>
</reference>
<evidence type="ECO:0000256" key="5">
    <source>
        <dbReference type="ARBA" id="ARBA00023277"/>
    </source>
</evidence>
<organism evidence="11 12">
    <name type="scientific">Lederbergia galactosidilytica</name>
    <dbReference type="NCBI Taxonomy" id="217031"/>
    <lineage>
        <taxon>Bacteria</taxon>
        <taxon>Bacillati</taxon>
        <taxon>Bacillota</taxon>
        <taxon>Bacilli</taxon>
        <taxon>Bacillales</taxon>
        <taxon>Bacillaceae</taxon>
        <taxon>Lederbergia</taxon>
    </lineage>
</organism>
<dbReference type="Gene3D" id="2.60.120.260">
    <property type="entry name" value="Galactose-binding domain-like"/>
    <property type="match status" value="1"/>
</dbReference>
<evidence type="ECO:0000256" key="4">
    <source>
        <dbReference type="ARBA" id="ARBA00022801"/>
    </source>
</evidence>
<evidence type="ECO:0000256" key="9">
    <source>
        <dbReference type="SAM" id="Phobius"/>
    </source>
</evidence>
<dbReference type="CDD" id="cd09003">
    <property type="entry name" value="GH43_XynD-like"/>
    <property type="match status" value="1"/>
</dbReference>
<accession>A0A177ZTZ7</accession>
<dbReference type="CDD" id="cd04084">
    <property type="entry name" value="CBM6_xylanase-like"/>
    <property type="match status" value="1"/>
</dbReference>
<dbReference type="InterPro" id="IPR008979">
    <property type="entry name" value="Galactose-bd-like_sf"/>
</dbReference>
<keyword evidence="3" id="KW-0732">Signal</keyword>
<keyword evidence="2" id="KW-0624">Polysaccharide degradation</keyword>
<dbReference type="InterPro" id="IPR006710">
    <property type="entry name" value="Glyco_hydro_43"/>
</dbReference>
<dbReference type="EMBL" id="LDJR01000045">
    <property type="protein sequence ID" value="OAK71382.1"/>
    <property type="molecule type" value="Genomic_DNA"/>
</dbReference>
<dbReference type="SMART" id="SM00606">
    <property type="entry name" value="CBD_IV"/>
    <property type="match status" value="1"/>
</dbReference>
<keyword evidence="9" id="KW-1133">Transmembrane helix</keyword>
<evidence type="ECO:0000259" key="10">
    <source>
        <dbReference type="PROSITE" id="PS51175"/>
    </source>
</evidence>
<name>A0A177ZTZ7_9BACI</name>
<keyword evidence="12" id="KW-1185">Reference proteome</keyword>
<dbReference type="GO" id="GO:0045493">
    <property type="term" value="P:xylan catabolic process"/>
    <property type="evidence" value="ECO:0007669"/>
    <property type="project" value="UniProtKB-KW"/>
</dbReference>
<dbReference type="Pfam" id="PF03422">
    <property type="entry name" value="CBM_6"/>
    <property type="match status" value="1"/>
</dbReference>
<protein>
    <submittedName>
        <fullName evidence="11">Arabinoxylan arabinofuranohydrolase</fullName>
    </submittedName>
</protein>
<evidence type="ECO:0000256" key="6">
    <source>
        <dbReference type="ARBA" id="ARBA00023295"/>
    </source>
</evidence>
<evidence type="ECO:0000256" key="1">
    <source>
        <dbReference type="ARBA" id="ARBA00009865"/>
    </source>
</evidence>
<proteinExistence type="inferred from homology"/>
<dbReference type="PATRIC" id="fig|217031.6.peg.2215"/>
<feature type="transmembrane region" description="Helical" evidence="9">
    <location>
        <begin position="7"/>
        <end position="27"/>
    </location>
</feature>
<keyword evidence="4 8" id="KW-0378">Hydrolase</keyword>
<evidence type="ECO:0000256" key="3">
    <source>
        <dbReference type="ARBA" id="ARBA00022729"/>
    </source>
</evidence>
<keyword evidence="9" id="KW-0812">Transmembrane</keyword>
<dbReference type="GO" id="GO:0004553">
    <property type="term" value="F:hydrolase activity, hydrolyzing O-glycosyl compounds"/>
    <property type="evidence" value="ECO:0007669"/>
    <property type="project" value="InterPro"/>
</dbReference>
<feature type="site" description="Important for catalytic activity, responsible for pKa modulation of the active site Glu and correct orientation of both the proton donor and substrate" evidence="7">
    <location>
        <position position="211"/>
    </location>
</feature>
<dbReference type="AlphaFoldDB" id="A0A177ZTZ7"/>
<dbReference type="Proteomes" id="UP000077881">
    <property type="component" value="Unassembled WGS sequence"/>
</dbReference>
<dbReference type="SUPFAM" id="SSF49785">
    <property type="entry name" value="Galactose-binding domain-like"/>
    <property type="match status" value="1"/>
</dbReference>
<sequence length="535" mass="59321">MRRNLTSFYFITGILLVILFLIINNSISPDTEGQKQELSNKMNNEVKEPTVKNTLPTAAIGKEVSNGNPLVSHKFGADPYALVFENRVYLYMTADELEHDEEGNVLDNTYGSINKLSVISSADLMNWTDHGFINVAGPEGVAKWATQSWAPAVTHKKINGKDKFFLYFANNASGIGVLTSDSPLGPWVDPIGRALIDRTDKEAEGVTWLFDPAVLVDADGKGYLYYGGGVPDGRDEMPNTSRVIELGEDMISLVGEPAIIPAPFMFENAGINRLNGKYYYTYCSNFFNGERPEGSPPAGEIAYMVSDTPIGPWKYMGTILKNPGHFFGIGGNNHHVIFEFYNQLYIAYHAQTLAKSMNIANGYRSTHLNNVFLNEDGTIKEIVADYKGVSQIHALSPYKRVEAETIGWQAGVTTEPLAPNEMAINSLANRVLSELHDGDWVAISQVDFGSDGAQNFKISVLPGNVEGYIELRLNSPEGVLIGQLVIPARGHSKLNEYIEFEQTVTDATDIQDLYFVFKGATDKELFKIDYWRFEK</sequence>
<dbReference type="InterPro" id="IPR052176">
    <property type="entry name" value="Glycosyl_Hydrlase_43_Enz"/>
</dbReference>
<comment type="similarity">
    <text evidence="1 8">Belongs to the glycosyl hydrolase 43 family.</text>
</comment>
<dbReference type="PROSITE" id="PS51175">
    <property type="entry name" value="CBM6"/>
    <property type="match status" value="1"/>
</dbReference>
<evidence type="ECO:0000313" key="11">
    <source>
        <dbReference type="EMBL" id="OAK71382.1"/>
    </source>
</evidence>
<keyword evidence="2" id="KW-0858">Xylan degradation</keyword>
<dbReference type="GO" id="GO:0030246">
    <property type="term" value="F:carbohydrate binding"/>
    <property type="evidence" value="ECO:0007669"/>
    <property type="project" value="InterPro"/>
</dbReference>
<evidence type="ECO:0000256" key="7">
    <source>
        <dbReference type="PIRSR" id="PIRSR606710-2"/>
    </source>
</evidence>
<gene>
    <name evidence="11" type="ORF">ABB05_10415</name>
</gene>
<dbReference type="Gene3D" id="2.115.10.20">
    <property type="entry name" value="Glycosyl hydrolase domain, family 43"/>
    <property type="match status" value="1"/>
</dbReference>
<dbReference type="Pfam" id="PF04616">
    <property type="entry name" value="Glyco_hydro_43"/>
    <property type="match status" value="1"/>
</dbReference>
<dbReference type="InterPro" id="IPR023296">
    <property type="entry name" value="Glyco_hydro_beta-prop_sf"/>
</dbReference>
<dbReference type="InterPro" id="IPR006584">
    <property type="entry name" value="Cellulose-bd_IV"/>
</dbReference>
<evidence type="ECO:0000313" key="12">
    <source>
        <dbReference type="Proteomes" id="UP000077881"/>
    </source>
</evidence>
<dbReference type="STRING" id="217031.ABB05_10415"/>
<dbReference type="PANTHER" id="PTHR43772:SF2">
    <property type="entry name" value="PUTATIVE (AFU_ORTHOLOGUE AFUA_2G04480)-RELATED"/>
    <property type="match status" value="1"/>
</dbReference>
<evidence type="ECO:0000256" key="8">
    <source>
        <dbReference type="RuleBase" id="RU361187"/>
    </source>
</evidence>